<accession>A0A2D3I7A5</accession>
<name>A0A2D3I7A5_9VIRU</name>
<evidence type="ECO:0000313" key="1">
    <source>
        <dbReference type="EMBL" id="ATU84254.1"/>
    </source>
</evidence>
<sequence>MCICHSSLWPKEHPNTCRFLQRPSCTLSPNQSGDLLASLESCSNFVCRDVRYYFYRGRF</sequence>
<reference evidence="1" key="1">
    <citation type="journal article" date="2018" name="Aquaculture">
        <title>Complete genome sequence of a white spot syndrome virus associated with a disease incursion in Australia.</title>
        <authorList>
            <person name="Oakey J."/>
            <person name="Smith C.S."/>
        </authorList>
    </citation>
    <scope>NUCLEOTIDE SEQUENCE [LARGE SCALE GENOMIC DNA]</scope>
    <source>
        <strain evidence="1">WSSV-AU</strain>
    </source>
</reference>
<dbReference type="EMBL" id="MF768985">
    <property type="protein sequence ID" value="ATU84254.1"/>
    <property type="molecule type" value="Genomic_DNA"/>
</dbReference>
<protein>
    <submittedName>
        <fullName evidence="1">ORF1343</fullName>
    </submittedName>
</protein>
<proteinExistence type="predicted"/>
<organism evidence="1">
    <name type="scientific">White spot syndrome virus</name>
    <dbReference type="NCBI Taxonomy" id="342409"/>
    <lineage>
        <taxon>Viruses</taxon>
        <taxon>Viruses incertae sedis</taxon>
        <taxon>Naldaviricetes</taxon>
        <taxon>Nimaviridae</taxon>
        <taxon>Whispovirus</taxon>
    </lineage>
</organism>
<dbReference type="Proteomes" id="UP000267516">
    <property type="component" value="Segment"/>
</dbReference>